<dbReference type="RefSeq" id="WP_006428170.1">
    <property type="nucleotide sequence ID" value="NZ_CABIWY010000002.1"/>
</dbReference>
<feature type="transmembrane region" description="Helical" evidence="1">
    <location>
        <begin position="40"/>
        <end position="58"/>
    </location>
</feature>
<dbReference type="Proteomes" id="UP000095597">
    <property type="component" value="Unassembled WGS sequence"/>
</dbReference>
<keyword evidence="1" id="KW-0812">Transmembrane</keyword>
<dbReference type="GeneID" id="93137832"/>
<proteinExistence type="predicted"/>
<feature type="transmembrane region" description="Helical" evidence="1">
    <location>
        <begin position="64"/>
        <end position="83"/>
    </location>
</feature>
<dbReference type="InterPro" id="IPR025588">
    <property type="entry name" value="YcxB-like_C"/>
</dbReference>
<accession>A0A173WZR5</accession>
<evidence type="ECO:0000259" key="2">
    <source>
        <dbReference type="Pfam" id="PF14317"/>
    </source>
</evidence>
<dbReference type="EMBL" id="CYYM01000001">
    <property type="protein sequence ID" value="CUN45119.1"/>
    <property type="molecule type" value="Genomic_DNA"/>
</dbReference>
<organism evidence="4 6">
    <name type="scientific">Dorea longicatena</name>
    <dbReference type="NCBI Taxonomy" id="88431"/>
    <lineage>
        <taxon>Bacteria</taxon>
        <taxon>Bacillati</taxon>
        <taxon>Bacillota</taxon>
        <taxon>Clostridia</taxon>
        <taxon>Lachnospirales</taxon>
        <taxon>Lachnospiraceae</taxon>
        <taxon>Dorea</taxon>
    </lineage>
</organism>
<dbReference type="EMBL" id="CYYY01000002">
    <property type="protein sequence ID" value="CUN53083.1"/>
    <property type="molecule type" value="Genomic_DNA"/>
</dbReference>
<keyword evidence="1" id="KW-1133">Transmembrane helix</keyword>
<evidence type="ECO:0000313" key="8">
    <source>
        <dbReference type="Proteomes" id="UP000095597"/>
    </source>
</evidence>
<sequence>MSMVEKETKVVNENKMMVNMTKEALYDFLLFHAYSKFSGFLVNILGLAVAFMGIFSYTTGRVSGIGAALYLVAAVIFLGGTPFQLKMRAKKQVVVNREYNAPVEYTFSEKGITLEQNGESKTYEWEQIERAVVTPKTIGIYYAPECAMILPKEDFGDQFVPIFTTIATQLGQSKVRMR</sequence>
<reference evidence="6 7" key="1">
    <citation type="submission" date="2015-09" db="EMBL/GenBank/DDBJ databases">
        <authorList>
            <consortium name="Pathogen Informatics"/>
        </authorList>
    </citation>
    <scope>NUCLEOTIDE SEQUENCE [LARGE SCALE GENOMIC DNA]</scope>
    <source>
        <strain evidence="4 6">2789STDY5608851</strain>
        <strain evidence="5 7">2789STDY5608866</strain>
        <strain evidence="3 8">2789STDY5834961</strain>
    </source>
</reference>
<evidence type="ECO:0000313" key="5">
    <source>
        <dbReference type="EMBL" id="CUN53083.1"/>
    </source>
</evidence>
<evidence type="ECO:0000256" key="1">
    <source>
        <dbReference type="SAM" id="Phobius"/>
    </source>
</evidence>
<name>A0A173WZR5_9FIRM</name>
<dbReference type="Proteomes" id="UP000095380">
    <property type="component" value="Unassembled WGS sequence"/>
</dbReference>
<dbReference type="EMBL" id="CYXO01000002">
    <property type="protein sequence ID" value="CUM74449.1"/>
    <property type="molecule type" value="Genomic_DNA"/>
</dbReference>
<keyword evidence="1" id="KW-0472">Membrane</keyword>
<gene>
    <name evidence="4" type="ORF">ERS852408_00343</name>
    <name evidence="5" type="ORF">ERS852423_00743</name>
    <name evidence="3" type="ORF">ERS852573_00305</name>
</gene>
<evidence type="ECO:0000313" key="7">
    <source>
        <dbReference type="Proteomes" id="UP000095439"/>
    </source>
</evidence>
<dbReference type="Proteomes" id="UP000095439">
    <property type="component" value="Unassembled WGS sequence"/>
</dbReference>
<dbReference type="AlphaFoldDB" id="A0A173WZR5"/>
<feature type="domain" description="YcxB-like C-terminal" evidence="2">
    <location>
        <begin position="107"/>
        <end position="157"/>
    </location>
</feature>
<protein>
    <recommendedName>
        <fullName evidence="2">YcxB-like C-terminal domain-containing protein</fullName>
    </recommendedName>
</protein>
<dbReference type="Pfam" id="PF14317">
    <property type="entry name" value="YcxB"/>
    <property type="match status" value="1"/>
</dbReference>
<evidence type="ECO:0000313" key="3">
    <source>
        <dbReference type="EMBL" id="CUM74449.1"/>
    </source>
</evidence>
<evidence type="ECO:0000313" key="6">
    <source>
        <dbReference type="Proteomes" id="UP000095380"/>
    </source>
</evidence>
<evidence type="ECO:0000313" key="4">
    <source>
        <dbReference type="EMBL" id="CUN45119.1"/>
    </source>
</evidence>